<sequence length="62" mass="6351">CGSCTGRLCGGRSSTAAGRGPMCSSASPSSGCTAGPRARCRRPCSWRAWSPVRPSSSRTFPS</sequence>
<reference evidence="2" key="1">
    <citation type="submission" date="2020-02" db="EMBL/GenBank/DDBJ databases">
        <authorList>
            <person name="Meier V. D."/>
        </authorList>
    </citation>
    <scope>NUCLEOTIDE SEQUENCE</scope>
    <source>
        <strain evidence="2">AVDCRST_MAG50</strain>
    </source>
</reference>
<accession>A0A6J4H2J9</accession>
<dbReference type="EMBL" id="CADCTF010000009">
    <property type="protein sequence ID" value="CAA9212571.1"/>
    <property type="molecule type" value="Genomic_DNA"/>
</dbReference>
<evidence type="ECO:0000313" key="2">
    <source>
        <dbReference type="EMBL" id="CAA9212571.1"/>
    </source>
</evidence>
<evidence type="ECO:0000256" key="1">
    <source>
        <dbReference type="SAM" id="MobiDB-lite"/>
    </source>
</evidence>
<name>A0A6J4H2J9_9ACTN</name>
<protein>
    <submittedName>
        <fullName evidence="2">Uncharacterized protein</fullName>
    </submittedName>
</protein>
<proteinExistence type="predicted"/>
<feature type="non-terminal residue" evidence="2">
    <location>
        <position position="1"/>
    </location>
</feature>
<gene>
    <name evidence="2" type="ORF">AVDCRST_MAG50-100</name>
</gene>
<organism evidence="2">
    <name type="scientific">uncultured Acidimicrobiales bacterium</name>
    <dbReference type="NCBI Taxonomy" id="310071"/>
    <lineage>
        <taxon>Bacteria</taxon>
        <taxon>Bacillati</taxon>
        <taxon>Actinomycetota</taxon>
        <taxon>Acidimicrobiia</taxon>
        <taxon>Acidimicrobiales</taxon>
        <taxon>environmental samples</taxon>
    </lineage>
</organism>
<feature type="region of interest" description="Disordered" evidence="1">
    <location>
        <begin position="1"/>
        <end position="38"/>
    </location>
</feature>
<feature type="non-terminal residue" evidence="2">
    <location>
        <position position="62"/>
    </location>
</feature>
<dbReference type="AlphaFoldDB" id="A0A6J4H2J9"/>